<evidence type="ECO:0000256" key="5">
    <source>
        <dbReference type="ARBA" id="ARBA00037974"/>
    </source>
</evidence>
<dbReference type="Pfam" id="PF00155">
    <property type="entry name" value="Aminotran_1_2"/>
    <property type="match status" value="1"/>
</dbReference>
<feature type="domain" description="Aminotransferase class I/classII large" evidence="6">
    <location>
        <begin position="39"/>
        <end position="384"/>
    </location>
</feature>
<comment type="cofactor">
    <cofactor evidence="1">
        <name>pyridoxal 5'-phosphate</name>
        <dbReference type="ChEBI" id="CHEBI:597326"/>
    </cofactor>
</comment>
<sequence length="389" mass="44171">MNKHLFDESINRFNTQSTKWDNIQTVFGSDDLLPMWVADMDFKAPQEVIDAVSNRVEHGIFGYTHPNDHTHKAIQRWMSARHGWDIEPSWLTYSPGVVFAISMAVQAFTNEQDKVLIQTPVYPPFFNMVKLNNRTLIENPLLLSEGRYEMDFDDLEAKLSNGVKMMILCSPHNPIGRVWTKEELTKVAELCQRYDVLILSDEIHSDIIFGDHVHTPIASLSDEISDRTITCMAPSKTFNLAGFQASSIIISNTELRQKYTEMQHKQGFFSLNALGITAIEAAYTHGEPWLKSLLNYLEQNVSEVESFIHKELPSLSVIKAEGTYLLWIDCRSLNLTDEDLQKLFVQKGKVGVEPGGKYGEEGRGFIRLNIGCPRSTLMEGLNRIKIALS</sequence>
<dbReference type="RefSeq" id="WP_053400237.1">
    <property type="nucleotide sequence ID" value="NZ_LILC01000005.1"/>
</dbReference>
<dbReference type="OrthoDB" id="9802872at2"/>
<dbReference type="GO" id="GO:0030170">
    <property type="term" value="F:pyridoxal phosphate binding"/>
    <property type="evidence" value="ECO:0007669"/>
    <property type="project" value="InterPro"/>
</dbReference>
<dbReference type="Gene3D" id="3.90.1150.10">
    <property type="entry name" value="Aspartate Aminotransferase, domain 1"/>
    <property type="match status" value="1"/>
</dbReference>
<dbReference type="CDD" id="cd00609">
    <property type="entry name" value="AAT_like"/>
    <property type="match status" value="1"/>
</dbReference>
<dbReference type="PANTHER" id="PTHR43525:SF1">
    <property type="entry name" value="PROTEIN MALY"/>
    <property type="match status" value="1"/>
</dbReference>
<name>A0A0M0LBR2_9BACI</name>
<dbReference type="NCBIfam" id="TIGR04350">
    <property type="entry name" value="C_S_lyase_PatB"/>
    <property type="match status" value="1"/>
</dbReference>
<dbReference type="PANTHER" id="PTHR43525">
    <property type="entry name" value="PROTEIN MALY"/>
    <property type="match status" value="1"/>
</dbReference>
<keyword evidence="4 7" id="KW-0456">Lyase</keyword>
<dbReference type="InterPro" id="IPR004839">
    <property type="entry name" value="Aminotransferase_I/II_large"/>
</dbReference>
<dbReference type="STRING" id="284581.AMD01_04625"/>
<evidence type="ECO:0000256" key="1">
    <source>
        <dbReference type="ARBA" id="ARBA00001933"/>
    </source>
</evidence>
<comment type="caution">
    <text evidence="7">The sequence shown here is derived from an EMBL/GenBank/DDBJ whole genome shotgun (WGS) entry which is preliminary data.</text>
</comment>
<dbReference type="Proteomes" id="UP000037558">
    <property type="component" value="Unassembled WGS sequence"/>
</dbReference>
<evidence type="ECO:0000313" key="7">
    <source>
        <dbReference type="EMBL" id="KOO48515.1"/>
    </source>
</evidence>
<proteinExistence type="inferred from homology"/>
<comment type="similarity">
    <text evidence="5">Belongs to the class-II pyridoxal-phosphate-dependent aminotransferase family. MalY/PatB cystathionine beta-lyase subfamily.</text>
</comment>
<keyword evidence="3" id="KW-0663">Pyridoxal phosphate</keyword>
<reference evidence="8" key="1">
    <citation type="submission" date="2015-08" db="EMBL/GenBank/DDBJ databases">
        <title>Fjat-14210 dsm16467.</title>
        <authorList>
            <person name="Liu B."/>
            <person name="Wang J."/>
            <person name="Zhu Y."/>
            <person name="Liu G."/>
            <person name="Chen Q."/>
            <person name="Chen Z."/>
            <person name="Lan J."/>
            <person name="Che J."/>
            <person name="Ge C."/>
            <person name="Shi H."/>
            <person name="Pan Z."/>
            <person name="Liu X."/>
        </authorList>
    </citation>
    <scope>NUCLEOTIDE SEQUENCE [LARGE SCALE GENOMIC DNA]</scope>
    <source>
        <strain evidence="8">DSM 16467</strain>
    </source>
</reference>
<dbReference type="InterPro" id="IPR015422">
    <property type="entry name" value="PyrdxlP-dep_Trfase_small"/>
</dbReference>
<gene>
    <name evidence="7" type="ORF">AMD01_04625</name>
</gene>
<dbReference type="InterPro" id="IPR015421">
    <property type="entry name" value="PyrdxlP-dep_Trfase_major"/>
</dbReference>
<dbReference type="PATRIC" id="fig|284581.3.peg.180"/>
<evidence type="ECO:0000256" key="4">
    <source>
        <dbReference type="ARBA" id="ARBA00023239"/>
    </source>
</evidence>
<keyword evidence="8" id="KW-1185">Reference proteome</keyword>
<evidence type="ECO:0000259" key="6">
    <source>
        <dbReference type="Pfam" id="PF00155"/>
    </source>
</evidence>
<dbReference type="EMBL" id="LILC01000005">
    <property type="protein sequence ID" value="KOO48515.1"/>
    <property type="molecule type" value="Genomic_DNA"/>
</dbReference>
<dbReference type="InterPro" id="IPR051798">
    <property type="entry name" value="Class-II_PLP-Dep_Aminotrans"/>
</dbReference>
<evidence type="ECO:0000313" key="8">
    <source>
        <dbReference type="Proteomes" id="UP000037558"/>
    </source>
</evidence>
<evidence type="ECO:0000256" key="3">
    <source>
        <dbReference type="ARBA" id="ARBA00022898"/>
    </source>
</evidence>
<dbReference type="AlphaFoldDB" id="A0A0M0LBR2"/>
<evidence type="ECO:0000256" key="2">
    <source>
        <dbReference type="ARBA" id="ARBA00012224"/>
    </source>
</evidence>
<dbReference type="EC" id="4.4.1.13" evidence="2"/>
<accession>A0A0M0LBR2</accession>
<protein>
    <recommendedName>
        <fullName evidence="2">cysteine-S-conjugate beta-lyase</fullName>
        <ecNumber evidence="2">4.4.1.13</ecNumber>
    </recommendedName>
</protein>
<dbReference type="SUPFAM" id="SSF53383">
    <property type="entry name" value="PLP-dependent transferases"/>
    <property type="match status" value="1"/>
</dbReference>
<dbReference type="InterPro" id="IPR027619">
    <property type="entry name" value="C-S_lyase_PatB-like"/>
</dbReference>
<organism evidence="7 8">
    <name type="scientific">Priestia koreensis</name>
    <dbReference type="NCBI Taxonomy" id="284581"/>
    <lineage>
        <taxon>Bacteria</taxon>
        <taxon>Bacillati</taxon>
        <taxon>Bacillota</taxon>
        <taxon>Bacilli</taxon>
        <taxon>Bacillales</taxon>
        <taxon>Bacillaceae</taxon>
        <taxon>Priestia</taxon>
    </lineage>
</organism>
<dbReference type="GO" id="GO:0047804">
    <property type="term" value="F:cysteine-S-conjugate beta-lyase activity"/>
    <property type="evidence" value="ECO:0007669"/>
    <property type="project" value="UniProtKB-EC"/>
</dbReference>
<dbReference type="InterPro" id="IPR015424">
    <property type="entry name" value="PyrdxlP-dep_Trfase"/>
</dbReference>
<dbReference type="Gene3D" id="3.40.640.10">
    <property type="entry name" value="Type I PLP-dependent aspartate aminotransferase-like (Major domain)"/>
    <property type="match status" value="1"/>
</dbReference>